<keyword evidence="1 5" id="KW-0723">Serine/threonine-protein kinase</keyword>
<comment type="function">
    <text evidence="5">Bifunctional serine/threonine kinase and phosphorylase involved in the regulation of the phosphoenolpyruvate synthase (PEPS) by catalyzing its phosphorylation/dephosphorylation.</text>
</comment>
<dbReference type="AlphaFoldDB" id="A0A0W0VPM3"/>
<dbReference type="PANTHER" id="PTHR31756">
    <property type="entry name" value="PYRUVATE, PHOSPHATE DIKINASE REGULATORY PROTEIN 1, CHLOROPLASTIC"/>
    <property type="match status" value="1"/>
</dbReference>
<dbReference type="HAMAP" id="MF_01062">
    <property type="entry name" value="PSRP"/>
    <property type="match status" value="1"/>
</dbReference>
<dbReference type="OrthoDB" id="9782201at2"/>
<dbReference type="GO" id="GO:0016776">
    <property type="term" value="F:phosphotransferase activity, phosphate group as acceptor"/>
    <property type="evidence" value="ECO:0007669"/>
    <property type="project" value="UniProtKB-UniRule"/>
</dbReference>
<dbReference type="GO" id="GO:0005524">
    <property type="term" value="F:ATP binding"/>
    <property type="evidence" value="ECO:0007669"/>
    <property type="project" value="InterPro"/>
</dbReference>
<evidence type="ECO:0000256" key="5">
    <source>
        <dbReference type="HAMAP-Rule" id="MF_01062"/>
    </source>
</evidence>
<dbReference type="InterPro" id="IPR026530">
    <property type="entry name" value="PSRP"/>
</dbReference>
<comment type="catalytic activity">
    <reaction evidence="5">
        <text>[pyruvate, water dikinase]-phosphate + phosphate + H(+) = [pyruvate, water dikinase] + diphosphate</text>
        <dbReference type="Rhea" id="RHEA:48580"/>
        <dbReference type="Rhea" id="RHEA-COMP:11425"/>
        <dbReference type="Rhea" id="RHEA-COMP:11426"/>
        <dbReference type="ChEBI" id="CHEBI:15378"/>
        <dbReference type="ChEBI" id="CHEBI:33019"/>
        <dbReference type="ChEBI" id="CHEBI:43176"/>
        <dbReference type="ChEBI" id="CHEBI:43474"/>
        <dbReference type="ChEBI" id="CHEBI:68546"/>
        <dbReference type="EC" id="2.7.4.28"/>
    </reaction>
</comment>
<keyword evidence="3 5" id="KW-0547">Nucleotide-binding</keyword>
<dbReference type="PANTHER" id="PTHR31756:SF3">
    <property type="entry name" value="PYRUVATE, PHOSPHATE DIKINASE REGULATORY PROTEIN 1, CHLOROPLASTIC"/>
    <property type="match status" value="1"/>
</dbReference>
<evidence type="ECO:0000256" key="2">
    <source>
        <dbReference type="ARBA" id="ARBA00022679"/>
    </source>
</evidence>
<keyword evidence="2 5" id="KW-0808">Transferase</keyword>
<reference evidence="6 7" key="1">
    <citation type="submission" date="2015-11" db="EMBL/GenBank/DDBJ databases">
        <title>Genomic analysis of 38 Legionella species identifies large and diverse effector repertoires.</title>
        <authorList>
            <person name="Burstein D."/>
            <person name="Amaro F."/>
            <person name="Zusman T."/>
            <person name="Lifshitz Z."/>
            <person name="Cohen O."/>
            <person name="Gilbert J.A."/>
            <person name="Pupko T."/>
            <person name="Shuman H.A."/>
            <person name="Segal G."/>
        </authorList>
    </citation>
    <scope>NUCLEOTIDE SEQUENCE [LARGE SCALE GENOMIC DNA]</scope>
    <source>
        <strain evidence="6 7">ATCC 49505</strain>
    </source>
</reference>
<evidence type="ECO:0000256" key="4">
    <source>
        <dbReference type="ARBA" id="ARBA00022777"/>
    </source>
</evidence>
<dbReference type="GO" id="GO:0004674">
    <property type="term" value="F:protein serine/threonine kinase activity"/>
    <property type="evidence" value="ECO:0007669"/>
    <property type="project" value="UniProtKB-UniRule"/>
</dbReference>
<accession>A0A0W0VPM3</accession>
<dbReference type="GO" id="GO:0043531">
    <property type="term" value="F:ADP binding"/>
    <property type="evidence" value="ECO:0007669"/>
    <property type="project" value="UniProtKB-UniRule"/>
</dbReference>
<keyword evidence="7" id="KW-1185">Reference proteome</keyword>
<comment type="catalytic activity">
    <reaction evidence="5">
        <text>[pyruvate, water dikinase] + ADP = [pyruvate, water dikinase]-phosphate + AMP + H(+)</text>
        <dbReference type="Rhea" id="RHEA:46020"/>
        <dbReference type="Rhea" id="RHEA-COMP:11425"/>
        <dbReference type="Rhea" id="RHEA-COMP:11426"/>
        <dbReference type="ChEBI" id="CHEBI:15378"/>
        <dbReference type="ChEBI" id="CHEBI:43176"/>
        <dbReference type="ChEBI" id="CHEBI:68546"/>
        <dbReference type="ChEBI" id="CHEBI:456215"/>
        <dbReference type="ChEBI" id="CHEBI:456216"/>
        <dbReference type="EC" id="2.7.11.33"/>
    </reaction>
</comment>
<dbReference type="STRING" id="45068.Llon_0886"/>
<evidence type="ECO:0000313" key="6">
    <source>
        <dbReference type="EMBL" id="KTD21721.1"/>
    </source>
</evidence>
<dbReference type="Proteomes" id="UP000054997">
    <property type="component" value="Unassembled WGS sequence"/>
</dbReference>
<evidence type="ECO:0000256" key="3">
    <source>
        <dbReference type="ARBA" id="ARBA00022741"/>
    </source>
</evidence>
<protein>
    <recommendedName>
        <fullName evidence="5">Putative phosphoenolpyruvate synthase regulatory protein</fullName>
        <shortName evidence="5">PEP synthase regulatory protein</shortName>
        <shortName evidence="5">PSRP</shortName>
        <ecNumber evidence="5">2.7.11.33</ecNumber>
        <ecNumber evidence="5">2.7.4.28</ecNumber>
    </recommendedName>
    <alternativeName>
        <fullName evidence="5">Pyruvate, water dikinase regulatory protein</fullName>
    </alternativeName>
</protein>
<comment type="similarity">
    <text evidence="5">Belongs to the pyruvate, phosphate/water dikinase regulatory protein family. PSRP subfamily.</text>
</comment>
<sequence length="271" mass="31094">MKRHVYMISDGTGLTAESLGNSLLTQFEQIEFEKKTIPYIDNLEKAAKLTEELNRCYEETGVKPLVFITLVNPEISAFIKQAKACIFDLFNTFLAPLEQELNIKSSYTVGRKHGVSNAKFYDLRIEAVNYALDHDDGIKIRDYDKADIILIGVSRCGKTPSCLYMALQFGILAANYPFTDNELAEFKLPEILKPYKNKLFGLTIDPVRLQQIRAERRPDSQYSSMEQCRREINEVEAMYQREHIPFLNSTRYSIEEIATKIIATAGIKRRL</sequence>
<dbReference type="Pfam" id="PF03618">
    <property type="entry name" value="Kinase-PPPase"/>
    <property type="match status" value="1"/>
</dbReference>
<feature type="binding site" evidence="5">
    <location>
        <begin position="152"/>
        <end position="159"/>
    </location>
    <ligand>
        <name>ADP</name>
        <dbReference type="ChEBI" id="CHEBI:456216"/>
    </ligand>
</feature>
<dbReference type="RefSeq" id="WP_058528885.1">
    <property type="nucleotide sequence ID" value="NZ_CAAAHZ010000002.1"/>
</dbReference>
<dbReference type="InterPro" id="IPR005177">
    <property type="entry name" value="Kinase-pyrophosphorylase"/>
</dbReference>
<comment type="caution">
    <text evidence="6">The sequence shown here is derived from an EMBL/GenBank/DDBJ whole genome shotgun (WGS) entry which is preliminary data.</text>
</comment>
<gene>
    <name evidence="6" type="ORF">Llon_0886</name>
</gene>
<dbReference type="PATRIC" id="fig|45068.5.peg.952"/>
<dbReference type="NCBIfam" id="NF003742">
    <property type="entry name" value="PRK05339.1"/>
    <property type="match status" value="1"/>
</dbReference>
<dbReference type="EC" id="2.7.11.33" evidence="5"/>
<dbReference type="EC" id="2.7.4.28" evidence="5"/>
<dbReference type="EMBL" id="LNYK01000014">
    <property type="protein sequence ID" value="KTD21721.1"/>
    <property type="molecule type" value="Genomic_DNA"/>
</dbReference>
<keyword evidence="4 5" id="KW-0418">Kinase</keyword>
<evidence type="ECO:0000256" key="1">
    <source>
        <dbReference type="ARBA" id="ARBA00022527"/>
    </source>
</evidence>
<proteinExistence type="inferred from homology"/>
<name>A0A0W0VPM3_9GAMM</name>
<evidence type="ECO:0000313" key="7">
    <source>
        <dbReference type="Proteomes" id="UP000054997"/>
    </source>
</evidence>
<organism evidence="6 7">
    <name type="scientific">Legionella londiniensis</name>
    <dbReference type="NCBI Taxonomy" id="45068"/>
    <lineage>
        <taxon>Bacteria</taxon>
        <taxon>Pseudomonadati</taxon>
        <taxon>Pseudomonadota</taxon>
        <taxon>Gammaproteobacteria</taxon>
        <taxon>Legionellales</taxon>
        <taxon>Legionellaceae</taxon>
        <taxon>Legionella</taxon>
    </lineage>
</organism>